<feature type="compositionally biased region" description="Basic residues" evidence="1">
    <location>
        <begin position="138"/>
        <end position="151"/>
    </location>
</feature>
<accession>A0ABW4M5Y8</accession>
<sequence>MMRARQPVMNGPDYTGPSEAEIHAANLRGAETMRGPRAIAAAYDKENNALRITLASGAYVGFPIGQLEGLADADPVKVANVVVEPPGLGLHWPDLDVDLYLPALLEGVFGSRKWMASQLGAAGGSTTSAAKAASARMNGKKGGRPRKAASA</sequence>
<reference evidence="3" key="1">
    <citation type="journal article" date="2019" name="Int. J. Syst. Evol. Microbiol.">
        <title>The Global Catalogue of Microorganisms (GCM) 10K type strain sequencing project: providing services to taxonomists for standard genome sequencing and annotation.</title>
        <authorList>
            <consortium name="The Broad Institute Genomics Platform"/>
            <consortium name="The Broad Institute Genome Sequencing Center for Infectious Disease"/>
            <person name="Wu L."/>
            <person name="Ma J."/>
        </authorList>
    </citation>
    <scope>NUCLEOTIDE SEQUENCE [LARGE SCALE GENOMIC DNA]</scope>
    <source>
        <strain evidence="3">CG52</strain>
    </source>
</reference>
<gene>
    <name evidence="2" type="ORF">ACFSE1_13905</name>
</gene>
<comment type="caution">
    <text evidence="2">The sequence shown here is derived from an EMBL/GenBank/DDBJ whole genome shotgun (WGS) entry which is preliminary data.</text>
</comment>
<dbReference type="InterPro" id="IPR018841">
    <property type="entry name" value="DUF2442"/>
</dbReference>
<evidence type="ECO:0000313" key="3">
    <source>
        <dbReference type="Proteomes" id="UP001597322"/>
    </source>
</evidence>
<dbReference type="Gene3D" id="3.30.2020.40">
    <property type="entry name" value="Uncharacterised protein PF10387, DUF2442"/>
    <property type="match status" value="1"/>
</dbReference>
<proteinExistence type="predicted"/>
<protein>
    <submittedName>
        <fullName evidence="2">DUF2442 domain-containing protein</fullName>
    </submittedName>
</protein>
<dbReference type="RefSeq" id="WP_377402437.1">
    <property type="nucleotide sequence ID" value="NZ_JBHUEQ010000025.1"/>
</dbReference>
<dbReference type="Proteomes" id="UP001597322">
    <property type="component" value="Unassembled WGS sequence"/>
</dbReference>
<dbReference type="Pfam" id="PF10387">
    <property type="entry name" value="DUF2442"/>
    <property type="match status" value="1"/>
</dbReference>
<name>A0ABW4M5Y8_9HYPH</name>
<feature type="region of interest" description="Disordered" evidence="1">
    <location>
        <begin position="130"/>
        <end position="151"/>
    </location>
</feature>
<evidence type="ECO:0000313" key="2">
    <source>
        <dbReference type="EMBL" id="MFD1746562.1"/>
    </source>
</evidence>
<keyword evidence="3" id="KW-1185">Reference proteome</keyword>
<organism evidence="2 3">
    <name type="scientific">Rhizobium helianthi</name>
    <dbReference type="NCBI Taxonomy" id="1132695"/>
    <lineage>
        <taxon>Bacteria</taxon>
        <taxon>Pseudomonadati</taxon>
        <taxon>Pseudomonadota</taxon>
        <taxon>Alphaproteobacteria</taxon>
        <taxon>Hyphomicrobiales</taxon>
        <taxon>Rhizobiaceae</taxon>
        <taxon>Rhizobium/Agrobacterium group</taxon>
        <taxon>Rhizobium</taxon>
    </lineage>
</organism>
<evidence type="ECO:0000256" key="1">
    <source>
        <dbReference type="SAM" id="MobiDB-lite"/>
    </source>
</evidence>
<dbReference type="EMBL" id="JBHUEQ010000025">
    <property type="protein sequence ID" value="MFD1746562.1"/>
    <property type="molecule type" value="Genomic_DNA"/>
</dbReference>